<protein>
    <submittedName>
        <fullName evidence="9">Nucleoside-binding protein</fullName>
    </submittedName>
</protein>
<dbReference type="EMBL" id="CP014796">
    <property type="protein sequence ID" value="APX22200.1"/>
    <property type="molecule type" value="Genomic_DNA"/>
</dbReference>
<dbReference type="Gene3D" id="3.40.50.2300">
    <property type="match status" value="2"/>
</dbReference>
<dbReference type="STRING" id="1229727.Ga0080559_TMP1404"/>
<comment type="similarity">
    <text evidence="2">Belongs to the BMP lipoprotein family.</text>
</comment>
<dbReference type="InterPro" id="IPR003760">
    <property type="entry name" value="PnrA-like"/>
</dbReference>
<organism evidence="9 10">
    <name type="scientific">Salipiger profundus</name>
    <dbReference type="NCBI Taxonomy" id="1229727"/>
    <lineage>
        <taxon>Bacteria</taxon>
        <taxon>Pseudomonadati</taxon>
        <taxon>Pseudomonadota</taxon>
        <taxon>Alphaproteobacteria</taxon>
        <taxon>Rhodobacterales</taxon>
        <taxon>Roseobacteraceae</taxon>
        <taxon>Salipiger</taxon>
    </lineage>
</organism>
<dbReference type="CDD" id="cd06354">
    <property type="entry name" value="PBP1_PrnA-like"/>
    <property type="match status" value="1"/>
</dbReference>
<dbReference type="PANTHER" id="PTHR34296:SF2">
    <property type="entry name" value="ABC TRANSPORTER GUANOSINE-BINDING PROTEIN NUPN"/>
    <property type="match status" value="1"/>
</dbReference>
<evidence type="ECO:0000256" key="2">
    <source>
        <dbReference type="ARBA" id="ARBA00008610"/>
    </source>
</evidence>
<keyword evidence="3" id="KW-1003">Cell membrane</keyword>
<dbReference type="KEGG" id="tpro:Ga0080559_TMP1404"/>
<dbReference type="SUPFAM" id="SSF53822">
    <property type="entry name" value="Periplasmic binding protein-like I"/>
    <property type="match status" value="1"/>
</dbReference>
<feature type="chain" id="PRO_5011962187" evidence="7">
    <location>
        <begin position="44"/>
        <end position="354"/>
    </location>
</feature>
<keyword evidence="10" id="KW-1185">Reference proteome</keyword>
<dbReference type="PANTHER" id="PTHR34296">
    <property type="entry name" value="TRANSCRIPTIONAL ACTIVATOR PROTEIN MED"/>
    <property type="match status" value="1"/>
</dbReference>
<sequence length="354" mass="37210" precursor="true">MIRHKSGAHDPAAITTREQYMTLMTKFLGAAASLALTAGAALADPALIYDLGGKFDKSFNEAAFNGAEAWAEETGGSYRDIELQSEAQREQALRRFAEAGFNPVVTTGFSMSAPIASVAADYPDTKFVTIDGFVNPEEHPNVLSILFSEHEGSYLVGMMAAMASESNTVGFVGGMDIPLIRKFACGYAQGAKSVSDDIEVISNMTGTTPAAWNDPVKGSELAKAQISQGADVIFAAAGGTGLGVLQTAADEGILSIGVDSNQNYVHPGQVLTSMLKRVDVAVQDAMTQGADLETGVMVLGLAENGVGYALDENNQDLVSEEMKVAVEEAKAQIVSGEIEVHDYSSDDSCPALNF</sequence>
<evidence type="ECO:0000256" key="6">
    <source>
        <dbReference type="ARBA" id="ARBA00023288"/>
    </source>
</evidence>
<evidence type="ECO:0000256" key="4">
    <source>
        <dbReference type="ARBA" id="ARBA00022729"/>
    </source>
</evidence>
<proteinExistence type="inferred from homology"/>
<evidence type="ECO:0000259" key="8">
    <source>
        <dbReference type="Pfam" id="PF02608"/>
    </source>
</evidence>
<feature type="domain" description="ABC transporter substrate-binding protein PnrA-like" evidence="8">
    <location>
        <begin position="55"/>
        <end position="342"/>
    </location>
</feature>
<evidence type="ECO:0000256" key="3">
    <source>
        <dbReference type="ARBA" id="ARBA00022475"/>
    </source>
</evidence>
<dbReference type="InterPro" id="IPR028082">
    <property type="entry name" value="Peripla_BP_I"/>
</dbReference>
<dbReference type="AlphaFoldDB" id="A0A1U7D2B0"/>
<dbReference type="Pfam" id="PF02608">
    <property type="entry name" value="Bmp"/>
    <property type="match status" value="1"/>
</dbReference>
<reference evidence="9 10" key="1">
    <citation type="submission" date="2016-03" db="EMBL/GenBank/DDBJ databases">
        <title>Deep-sea bacteria in the southern Pacific.</title>
        <authorList>
            <person name="Tang K."/>
        </authorList>
    </citation>
    <scope>NUCLEOTIDE SEQUENCE [LARGE SCALE GENOMIC DNA]</scope>
    <source>
        <strain evidence="9 10">JLT2016</strain>
    </source>
</reference>
<feature type="signal peptide" evidence="7">
    <location>
        <begin position="1"/>
        <end position="43"/>
    </location>
</feature>
<dbReference type="GO" id="GO:0005886">
    <property type="term" value="C:plasma membrane"/>
    <property type="evidence" value="ECO:0007669"/>
    <property type="project" value="UniProtKB-SubCell"/>
</dbReference>
<evidence type="ECO:0000313" key="10">
    <source>
        <dbReference type="Proteomes" id="UP000186559"/>
    </source>
</evidence>
<dbReference type="InterPro" id="IPR050957">
    <property type="entry name" value="BMP_lipoprotein"/>
</dbReference>
<evidence type="ECO:0000256" key="7">
    <source>
        <dbReference type="SAM" id="SignalP"/>
    </source>
</evidence>
<accession>A0A1U7D2B0</accession>
<evidence type="ECO:0000313" key="9">
    <source>
        <dbReference type="EMBL" id="APX22200.1"/>
    </source>
</evidence>
<name>A0A1U7D2B0_9RHOB</name>
<keyword evidence="5" id="KW-0472">Membrane</keyword>
<keyword evidence="4 7" id="KW-0732">Signal</keyword>
<keyword evidence="6" id="KW-0449">Lipoprotein</keyword>
<gene>
    <name evidence="9" type="ORF">Ga0080559_TMP1404</name>
</gene>
<evidence type="ECO:0000256" key="1">
    <source>
        <dbReference type="ARBA" id="ARBA00004193"/>
    </source>
</evidence>
<comment type="subcellular location">
    <subcellularLocation>
        <location evidence="1">Cell membrane</location>
        <topology evidence="1">Lipid-anchor</topology>
    </subcellularLocation>
</comment>
<evidence type="ECO:0000256" key="5">
    <source>
        <dbReference type="ARBA" id="ARBA00023136"/>
    </source>
</evidence>
<dbReference type="Proteomes" id="UP000186559">
    <property type="component" value="Chromosome"/>
</dbReference>